<proteinExistence type="inferred from homology"/>
<evidence type="ECO:0000256" key="1">
    <source>
        <dbReference type="ARBA" id="ARBA00003236"/>
    </source>
</evidence>
<evidence type="ECO:0000256" key="3">
    <source>
        <dbReference type="ARBA" id="ARBA00020071"/>
    </source>
</evidence>
<gene>
    <name evidence="8" type="primary">puuE</name>
    <name evidence="8" type="ORF">JHX88_06205</name>
    <name evidence="7" type="ORF">SAMN05421772_10544</name>
</gene>
<dbReference type="InterPro" id="IPR018020">
    <property type="entry name" value="OHCU_decarboxylase"/>
</dbReference>
<dbReference type="Pfam" id="PF01522">
    <property type="entry name" value="Polysacc_deac_1"/>
    <property type="match status" value="1"/>
</dbReference>
<reference evidence="8 10" key="2">
    <citation type="submission" date="2021-01" db="EMBL/GenBank/DDBJ databases">
        <title>Biogeographic distribution of Paracoccus.</title>
        <authorList>
            <person name="Hollensteiner J."/>
            <person name="Leineberger J."/>
            <person name="Brinkhoff T."/>
            <person name="Daniel R."/>
        </authorList>
    </citation>
    <scope>NUCLEOTIDE SEQUENCE [LARGE SCALE GENOMIC DNA]</scope>
    <source>
        <strain evidence="8 10">DSM 18447</strain>
    </source>
</reference>
<dbReference type="InterPro" id="IPR017625">
    <property type="entry name" value="PuuE"/>
</dbReference>
<dbReference type="NCBIfam" id="TIGR03164">
    <property type="entry name" value="UHCUDC"/>
    <property type="match status" value="1"/>
</dbReference>
<dbReference type="InterPro" id="IPR002509">
    <property type="entry name" value="NODB_dom"/>
</dbReference>
<dbReference type="Pfam" id="PF09349">
    <property type="entry name" value="OHCU_decarbox"/>
    <property type="match status" value="1"/>
</dbReference>
<dbReference type="RefSeq" id="WP_076525110.1">
    <property type="nucleotide sequence ID" value="NZ_CP067140.1"/>
</dbReference>
<evidence type="ECO:0000256" key="4">
    <source>
        <dbReference type="ARBA" id="ARBA00022631"/>
    </source>
</evidence>
<accession>A0AA45W3U3</accession>
<evidence type="ECO:0000313" key="10">
    <source>
        <dbReference type="Proteomes" id="UP001215549"/>
    </source>
</evidence>
<feature type="domain" description="NodB homology" evidence="6">
    <location>
        <begin position="67"/>
        <end position="282"/>
    </location>
</feature>
<reference evidence="7 9" key="1">
    <citation type="submission" date="2017-01" db="EMBL/GenBank/DDBJ databases">
        <authorList>
            <person name="Varghese N."/>
            <person name="Submissions S."/>
        </authorList>
    </citation>
    <scope>NUCLEOTIDE SEQUENCE [LARGE SCALE GENOMIC DNA]</scope>
    <source>
        <strain evidence="7 9">DSM 18447</strain>
    </source>
</reference>
<evidence type="ECO:0000313" key="8">
    <source>
        <dbReference type="EMBL" id="WCR04320.1"/>
    </source>
</evidence>
<comment type="similarity">
    <text evidence="2">Belongs to the polysaccharide deacetylase family.</text>
</comment>
<dbReference type="SUPFAM" id="SSF88713">
    <property type="entry name" value="Glycoside hydrolase/deacetylase"/>
    <property type="match status" value="1"/>
</dbReference>
<dbReference type="InterPro" id="IPR017580">
    <property type="entry name" value="OHCU_decarboxylase-1"/>
</dbReference>
<keyword evidence="4" id="KW-0659">Purine metabolism</keyword>
<dbReference type="Gene3D" id="3.20.20.370">
    <property type="entry name" value="Glycoside hydrolase/deacetylase"/>
    <property type="match status" value="1"/>
</dbReference>
<dbReference type="EMBL" id="CP067140">
    <property type="protein sequence ID" value="WCR04320.1"/>
    <property type="molecule type" value="Genomic_DNA"/>
</dbReference>
<dbReference type="AlphaFoldDB" id="A0AA45W3U3"/>
<dbReference type="Gene3D" id="1.10.3330.10">
    <property type="entry name" value="Oxo-4-hydroxy-4-carboxy-5-ureidoimidazoline decarboxylase"/>
    <property type="match status" value="1"/>
</dbReference>
<dbReference type="GO" id="GO:0005975">
    <property type="term" value="P:carbohydrate metabolic process"/>
    <property type="evidence" value="ECO:0007669"/>
    <property type="project" value="InterPro"/>
</dbReference>
<evidence type="ECO:0000256" key="5">
    <source>
        <dbReference type="ARBA" id="ARBA00032976"/>
    </source>
</evidence>
<dbReference type="PANTHER" id="PTHR43123:SF1">
    <property type="entry name" value="POLYSACCHARIDE DEACETYLASE-RELATED"/>
    <property type="match status" value="1"/>
</dbReference>
<protein>
    <recommendedName>
        <fullName evidence="3">Chitooligosaccharide deacetylase</fullName>
    </recommendedName>
    <alternativeName>
        <fullName evidence="5">Nodulation protein B</fullName>
    </alternativeName>
</protein>
<name>A0AA45W3U3_9RHOB</name>
<evidence type="ECO:0000313" key="7">
    <source>
        <dbReference type="EMBL" id="SIS79608.1"/>
    </source>
</evidence>
<evidence type="ECO:0000259" key="6">
    <source>
        <dbReference type="PROSITE" id="PS51677"/>
    </source>
</evidence>
<dbReference type="InterPro" id="IPR011330">
    <property type="entry name" value="Glyco_hydro/deAcase_b/a-brl"/>
</dbReference>
<dbReference type="GO" id="GO:0016810">
    <property type="term" value="F:hydrolase activity, acting on carbon-nitrogen (but not peptide) bonds"/>
    <property type="evidence" value="ECO:0007669"/>
    <property type="project" value="InterPro"/>
</dbReference>
<organism evidence="7 9">
    <name type="scientific">Paracoccus saliphilus</name>
    <dbReference type="NCBI Taxonomy" id="405559"/>
    <lineage>
        <taxon>Bacteria</taxon>
        <taxon>Pseudomonadati</taxon>
        <taxon>Pseudomonadota</taxon>
        <taxon>Alphaproteobacteria</taxon>
        <taxon>Rhodobacterales</taxon>
        <taxon>Paracoccaceae</taxon>
        <taxon>Paracoccus</taxon>
    </lineage>
</organism>
<dbReference type="EMBL" id="FTOU01000005">
    <property type="protein sequence ID" value="SIS79608.1"/>
    <property type="molecule type" value="Genomic_DNA"/>
</dbReference>
<dbReference type="PANTHER" id="PTHR43123">
    <property type="entry name" value="POLYSACCHARIDE DEACETYLASE-RELATED"/>
    <property type="match status" value="1"/>
</dbReference>
<dbReference type="GO" id="GO:0006144">
    <property type="term" value="P:purine nucleobase metabolic process"/>
    <property type="evidence" value="ECO:0007669"/>
    <property type="project" value="UniProtKB-KW"/>
</dbReference>
<evidence type="ECO:0000313" key="9">
    <source>
        <dbReference type="Proteomes" id="UP000186216"/>
    </source>
</evidence>
<keyword evidence="10" id="KW-1185">Reference proteome</keyword>
<evidence type="ECO:0000256" key="2">
    <source>
        <dbReference type="ARBA" id="ARBA00010973"/>
    </source>
</evidence>
<dbReference type="GO" id="GO:0000255">
    <property type="term" value="P:allantoin metabolic process"/>
    <property type="evidence" value="ECO:0007669"/>
    <property type="project" value="InterPro"/>
</dbReference>
<dbReference type="Proteomes" id="UP000186216">
    <property type="component" value="Unassembled WGS sequence"/>
</dbReference>
<comment type="function">
    <text evidence="1">Is involved in generating a small heat-stable compound (Nod), an acylated oligomer of N-acetylglucosamine, that stimulates mitosis in various plant protoplasts.</text>
</comment>
<dbReference type="PROSITE" id="PS51677">
    <property type="entry name" value="NODB"/>
    <property type="match status" value="1"/>
</dbReference>
<dbReference type="CDD" id="cd10977">
    <property type="entry name" value="CE4_PuuE_SpCDA1"/>
    <property type="match status" value="1"/>
</dbReference>
<dbReference type="NCBIfam" id="TIGR03212">
    <property type="entry name" value="uraD_N-term-dom"/>
    <property type="match status" value="1"/>
</dbReference>
<dbReference type="Proteomes" id="UP001215549">
    <property type="component" value="Chromosome"/>
</dbReference>
<dbReference type="InterPro" id="IPR036778">
    <property type="entry name" value="OHCU_decarboxylase_sf"/>
</dbReference>
<dbReference type="SUPFAM" id="SSF158694">
    <property type="entry name" value="UraD-Like"/>
    <property type="match status" value="1"/>
</dbReference>
<sequence>MRYSRDMRGYGENTPDPQWPGGARIAIQIVVNYEEGGENSIEHGDAASEGFLSEIPGAQPWPGQRHWNMETIYEYGARAGFWRLHRILKDIPVTVYGVATALQRSPEQTRAMMDAGWEMATHGYKWIEYKDVSRETEAEHIAEAVRIHTEVTGSRPLGFYQGRASMNTVALGCEEGGFEYLADTYADELPFWHIHKGKPQLMVPYTLDANDMRFANGGFTNGEEFFIYLRDAFDNLYREGLEGAPKMLSIGLHCRLAGRPGRAEAVRRFIEHARAHEGVWFATRLDIARHWKQVHPYQDRTRPSQMDRAAFVESFGGIYEHSPFIAERVWDGEMGAVHDSAAGLAARMAQVFRAASDEERLGVLTAHPDLAGKLAAAKRLTAESTAEQASAGLDALTDAERTEFTRLNDAYTAKHGFPFIIAVRDHDKAGILAAMQARADNDTPTERGEAEAQVMRIAELRLKEVLK</sequence>